<dbReference type="AlphaFoldDB" id="A0AAW0DDZ5"/>
<reference evidence="2 3" key="1">
    <citation type="submission" date="2024-01" db="EMBL/GenBank/DDBJ databases">
        <title>A draft genome for a cacao thread blight-causing isolate of Paramarasmius palmivorus.</title>
        <authorList>
            <person name="Baruah I.K."/>
            <person name="Bukari Y."/>
            <person name="Amoako-Attah I."/>
            <person name="Meinhardt L.W."/>
            <person name="Bailey B.A."/>
            <person name="Cohen S.P."/>
        </authorList>
    </citation>
    <scope>NUCLEOTIDE SEQUENCE [LARGE SCALE GENOMIC DNA]</scope>
    <source>
        <strain evidence="2 3">GH-12</strain>
    </source>
</reference>
<feature type="compositionally biased region" description="Basic residues" evidence="1">
    <location>
        <begin position="1"/>
        <end position="21"/>
    </location>
</feature>
<evidence type="ECO:0000256" key="1">
    <source>
        <dbReference type="SAM" id="MobiDB-lite"/>
    </source>
</evidence>
<dbReference type="EMBL" id="JAYKXP010000017">
    <property type="protein sequence ID" value="KAK7049198.1"/>
    <property type="molecule type" value="Genomic_DNA"/>
</dbReference>
<feature type="compositionally biased region" description="Basic and acidic residues" evidence="1">
    <location>
        <begin position="115"/>
        <end position="124"/>
    </location>
</feature>
<feature type="compositionally biased region" description="Polar residues" evidence="1">
    <location>
        <begin position="495"/>
        <end position="507"/>
    </location>
</feature>
<feature type="region of interest" description="Disordered" evidence="1">
    <location>
        <begin position="543"/>
        <end position="644"/>
    </location>
</feature>
<keyword evidence="3" id="KW-1185">Reference proteome</keyword>
<feature type="compositionally biased region" description="Polar residues" evidence="1">
    <location>
        <begin position="595"/>
        <end position="611"/>
    </location>
</feature>
<name>A0AAW0DDZ5_9AGAR</name>
<feature type="compositionally biased region" description="Acidic residues" evidence="1">
    <location>
        <begin position="359"/>
        <end position="372"/>
    </location>
</feature>
<feature type="region of interest" description="Disordered" evidence="1">
    <location>
        <begin position="317"/>
        <end position="418"/>
    </location>
</feature>
<feature type="region of interest" description="Disordered" evidence="1">
    <location>
        <begin position="1"/>
        <end position="32"/>
    </location>
</feature>
<feature type="compositionally biased region" description="Basic residues" evidence="1">
    <location>
        <begin position="463"/>
        <end position="474"/>
    </location>
</feature>
<protein>
    <submittedName>
        <fullName evidence="2">Uncharacterized protein</fullName>
    </submittedName>
</protein>
<feature type="region of interest" description="Disordered" evidence="1">
    <location>
        <begin position="93"/>
        <end position="124"/>
    </location>
</feature>
<sequence>MGRARTQKTKTNSTRKSKSTRPKAEKDTRGCRGFFTGEPLKALQEALPLFLSLPKRSKARTSLFASFVPGLLAWFPLETFELPLDTIKALSPLTQQQRDAMTPDEKKKRPKQERRRNDRSKEARFLSLGSDTKKQFELNDVPERPRRRQLRHYVATHPMYHERVLRLSKETCQEDRLRCRMDAAKTVIDNLSEEEKATLELEIDSEHKMLLEVYESSQKVQQTSSNVTEASQAICRSNLPRTIQPLLHLLQKYTGLNIMLTVGRYKGIVDQEENMFSIPDGAPEWDKYRVEEYKDFGRKWCSWSRAIHTFEQNQSAIDVNNPSSNNDAASTANAATSTNIAESSSSTKDKKRRRKMQSQEDEDLDDSEEEELSSSGSSSGDETLSEDDTPSGDETPSDDEAPSEDEKENGRQSKLLIGLCKPGIPTSAYDRQRADNIAQNRETLLALMAEIPPEEMPFLQKPLPKHKRKGKGKGGPKEPQVPTRSSLHLIKAQAVQGTRSSTPQLNTAGFYRFDDNDNDGARVSNNLAETTLTSVHDSNAIPSLSLPGPFPSPTLISGPLDRSEDSNPSGEHLATTDLSSNSQPPPDPILLPLLTSTCSVPPTDTSQQSSETADEPGVHSNAPSPLADVSSDDDDEEDQAFRSAWSDVETGGIGDSYYPLEACEIEWVRTYAEFLMLIPPGYATERPKEFLDCVYLWIMAMVEERWNDVLEHSSISQQHRVEGLKYWFKAHRTRMTKPPSEVVLGEIRNQFWVWLNECSPEWMEKDVKNCLLPSGAAGDGDFSSLVCPGTSGVVLLLVALCWWCDVGGAQDKAGFWYEATKCVHLLLAGLFIAP</sequence>
<evidence type="ECO:0000313" key="3">
    <source>
        <dbReference type="Proteomes" id="UP001383192"/>
    </source>
</evidence>
<dbReference type="Proteomes" id="UP001383192">
    <property type="component" value="Unassembled WGS sequence"/>
</dbReference>
<gene>
    <name evidence="2" type="ORF">VNI00_005799</name>
</gene>
<evidence type="ECO:0000313" key="2">
    <source>
        <dbReference type="EMBL" id="KAK7049198.1"/>
    </source>
</evidence>
<proteinExistence type="predicted"/>
<accession>A0AAW0DDZ5</accession>
<feature type="compositionally biased region" description="Acidic residues" evidence="1">
    <location>
        <begin position="383"/>
        <end position="407"/>
    </location>
</feature>
<feature type="compositionally biased region" description="Low complexity" evidence="1">
    <location>
        <begin position="320"/>
        <end position="346"/>
    </location>
</feature>
<organism evidence="2 3">
    <name type="scientific">Paramarasmius palmivorus</name>
    <dbReference type="NCBI Taxonomy" id="297713"/>
    <lineage>
        <taxon>Eukaryota</taxon>
        <taxon>Fungi</taxon>
        <taxon>Dikarya</taxon>
        <taxon>Basidiomycota</taxon>
        <taxon>Agaricomycotina</taxon>
        <taxon>Agaricomycetes</taxon>
        <taxon>Agaricomycetidae</taxon>
        <taxon>Agaricales</taxon>
        <taxon>Marasmiineae</taxon>
        <taxon>Marasmiaceae</taxon>
        <taxon>Paramarasmius</taxon>
    </lineage>
</organism>
<comment type="caution">
    <text evidence="2">The sequence shown here is derived from an EMBL/GenBank/DDBJ whole genome shotgun (WGS) entry which is preliminary data.</text>
</comment>
<feature type="region of interest" description="Disordered" evidence="1">
    <location>
        <begin position="458"/>
        <end position="518"/>
    </location>
</feature>
<feature type="compositionally biased region" description="Low complexity" evidence="1">
    <location>
        <begin position="373"/>
        <end position="382"/>
    </location>
</feature>